<dbReference type="GO" id="GO:0016757">
    <property type="term" value="F:glycosyltransferase activity"/>
    <property type="evidence" value="ECO:0007669"/>
    <property type="project" value="UniProtKB-KW"/>
</dbReference>
<evidence type="ECO:0000256" key="2">
    <source>
        <dbReference type="ARBA" id="ARBA00022676"/>
    </source>
</evidence>
<dbReference type="PROSITE" id="PS00028">
    <property type="entry name" value="ZINC_FINGER_C2H2_1"/>
    <property type="match status" value="1"/>
</dbReference>
<feature type="compositionally biased region" description="Basic residues" evidence="9">
    <location>
        <begin position="742"/>
        <end position="759"/>
    </location>
</feature>
<dbReference type="Pfam" id="PF04780">
    <property type="entry name" value="DUF629"/>
    <property type="match status" value="1"/>
</dbReference>
<evidence type="ECO:0000313" key="11">
    <source>
        <dbReference type="EnsemblPlants" id="QL05p016929:mrna"/>
    </source>
</evidence>
<evidence type="ECO:0000256" key="1">
    <source>
        <dbReference type="ARBA" id="ARBA00004606"/>
    </source>
</evidence>
<keyword evidence="4" id="KW-0833">Ubl conjugation pathway</keyword>
<dbReference type="InterPro" id="IPR003406">
    <property type="entry name" value="Glyco_trans_14"/>
</dbReference>
<dbReference type="AlphaFoldDB" id="A0A7N2R4D7"/>
<keyword evidence="3" id="KW-0808">Transferase</keyword>
<feature type="coiled-coil region" evidence="8">
    <location>
        <begin position="184"/>
        <end position="218"/>
    </location>
</feature>
<dbReference type="PANTHER" id="PTHR22975">
    <property type="entry name" value="UBIQUITIN SPECIFIC PROTEINASE"/>
    <property type="match status" value="1"/>
</dbReference>
<protein>
    <recommendedName>
        <fullName evidence="10">C2H2-type domain-containing protein</fullName>
    </recommendedName>
</protein>
<keyword evidence="6" id="KW-0472">Membrane</keyword>
<evidence type="ECO:0000256" key="4">
    <source>
        <dbReference type="ARBA" id="ARBA00022786"/>
    </source>
</evidence>
<evidence type="ECO:0000313" key="12">
    <source>
        <dbReference type="Proteomes" id="UP000594261"/>
    </source>
</evidence>
<evidence type="ECO:0000256" key="9">
    <source>
        <dbReference type="SAM" id="MobiDB-lite"/>
    </source>
</evidence>
<dbReference type="InterPro" id="IPR013087">
    <property type="entry name" value="Znf_C2H2_type"/>
</dbReference>
<proteinExistence type="predicted"/>
<dbReference type="GO" id="GO:0016787">
    <property type="term" value="F:hydrolase activity"/>
    <property type="evidence" value="ECO:0007669"/>
    <property type="project" value="UniProtKB-KW"/>
</dbReference>
<reference evidence="11" key="2">
    <citation type="submission" date="2021-01" db="UniProtKB">
        <authorList>
            <consortium name="EnsemblPlants"/>
        </authorList>
    </citation>
    <scope>IDENTIFICATION</scope>
</reference>
<keyword evidence="2" id="KW-0328">Glycosyltransferase</keyword>
<comment type="subcellular location">
    <subcellularLocation>
        <location evidence="1">Membrane</location>
        <topology evidence="1">Single-pass type II membrane protein</topology>
    </subcellularLocation>
</comment>
<evidence type="ECO:0000259" key="10">
    <source>
        <dbReference type="PROSITE" id="PS00028"/>
    </source>
</evidence>
<dbReference type="InterPro" id="IPR052398">
    <property type="entry name" value="Ubiquitin_hydrolase_53/54"/>
</dbReference>
<dbReference type="Gene3D" id="3.60.21.10">
    <property type="match status" value="1"/>
</dbReference>
<feature type="domain" description="C2H2-type" evidence="10">
    <location>
        <begin position="283"/>
        <end position="304"/>
    </location>
</feature>
<keyword evidence="7" id="KW-0325">Glycoprotein</keyword>
<keyword evidence="12" id="KW-1185">Reference proteome</keyword>
<dbReference type="PANTHER" id="PTHR22975:SF9">
    <property type="entry name" value="ECHINUS SPLICE FORM 3"/>
    <property type="match status" value="1"/>
</dbReference>
<dbReference type="EnsemblPlants" id="QL05p016929:mrna">
    <property type="protein sequence ID" value="QL05p016929:mrna"/>
    <property type="gene ID" value="QL05p016929"/>
</dbReference>
<dbReference type="EMBL" id="LRBV02000005">
    <property type="status" value="NOT_ANNOTATED_CDS"/>
    <property type="molecule type" value="Genomic_DNA"/>
</dbReference>
<keyword evidence="8" id="KW-0175">Coiled coil</keyword>
<sequence>MRSKKRNATASPSHPPPSDVDDRSLTITKEVNGAIDELYNGHPTEALKLVKSTLSRHPNSALAHGTLSFIHLKISHLATIIDNYRPEMLEHIKRSVDSSKRAVQLCQDSLSFWFFHASALMALARNDANAGLEAVIEASDTGLAIQYKDNNPESWLTQSQSELHRMKLRLLRLKSKYFIDTKFLVIIKNEIQELQGRKEEIDERAIALRKNLKKVLNDETVATHVKDYWNDTMSMELKKDLLRIRIKSLKLHFDKKKSPQAVAVVMQAVEHVKAAKNWKFWTCCCCGERFFDVKLNAEHLKSAHLGTLSDELRSVEPKIVSDSIHDSVKSIKWRPVDVVAAVKMMEDLSRKEGEDEVFLKQKWPYCIDIEREAIINKIRALLDQFLSIRCFVRSHLQGLMFVIMDMLKKRIPEQLLKEHCMNRTLLSACFLDISELNRVFEFLDNLGNICGLHGLCKSLVNDEVRGEPCEKLVFNEDFSFVEFDKRMLSGQLVVPNDGAAVTSSAVDEIELNDDEHKDAIVDWLLKGGTNIGEQLKQWKNLIETCRSQGKEFFKIYEAEFHQMQNICEKKIECLRDFKECQNLDSICAEEDKRREEFGNEPLSYEPLLSKRERQIKNTNDENFESDIIWKILVGHHVDNEIKLEIKRLIGETAAKICKCDAIIRTTTIAMQQTAKKIDTVTACDYRSILVPLLKSFMRVRLEDPANKDAKKKYEAVEEAFLSEFELDDKKKTDKGGGNARQGQRKSKDKKKKKDKRRPKELKATGGSEEQQENVEQISSPAAHDGNDPTYPEIVGPVTTDELEQEERKLTPEEEKEQRMLEEHLEYQRQIENEAKQKRLAELNKAGSSAGNMEKMSLRRINFDDFKWKYYYQAQGVKLDEKLRKFEEWDTWGRFIERDAAYQPWIWTAGNHEIDFVPELVVRGESSTIMAEWLLLEKAIEDPANQRFILLSDSYIYNAVMSSPKKFCGQDPKMSPAIPEEKWQKGSQWIALVRRHAEIVMGDDIIFPVFREFCKASKELSD</sequence>
<keyword evidence="5" id="KW-0378">Hydrolase</keyword>
<evidence type="ECO:0000256" key="5">
    <source>
        <dbReference type="ARBA" id="ARBA00022801"/>
    </source>
</evidence>
<dbReference type="InterPro" id="IPR006865">
    <property type="entry name" value="DUF629"/>
</dbReference>
<feature type="region of interest" description="Disordered" evidence="9">
    <location>
        <begin position="1"/>
        <end position="23"/>
    </location>
</feature>
<organism evidence="11 12">
    <name type="scientific">Quercus lobata</name>
    <name type="common">Valley oak</name>
    <dbReference type="NCBI Taxonomy" id="97700"/>
    <lineage>
        <taxon>Eukaryota</taxon>
        <taxon>Viridiplantae</taxon>
        <taxon>Streptophyta</taxon>
        <taxon>Embryophyta</taxon>
        <taxon>Tracheophyta</taxon>
        <taxon>Spermatophyta</taxon>
        <taxon>Magnoliopsida</taxon>
        <taxon>eudicotyledons</taxon>
        <taxon>Gunneridae</taxon>
        <taxon>Pentapetalae</taxon>
        <taxon>rosids</taxon>
        <taxon>fabids</taxon>
        <taxon>Fagales</taxon>
        <taxon>Fagaceae</taxon>
        <taxon>Quercus</taxon>
    </lineage>
</organism>
<evidence type="ECO:0000256" key="3">
    <source>
        <dbReference type="ARBA" id="ARBA00022679"/>
    </source>
</evidence>
<reference evidence="11 12" key="1">
    <citation type="journal article" date="2016" name="G3 (Bethesda)">
        <title>First Draft Assembly and Annotation of the Genome of a California Endemic Oak Quercus lobata Nee (Fagaceae).</title>
        <authorList>
            <person name="Sork V.L."/>
            <person name="Fitz-Gibbon S.T."/>
            <person name="Puiu D."/>
            <person name="Crepeau M."/>
            <person name="Gugger P.F."/>
            <person name="Sherman R."/>
            <person name="Stevens K."/>
            <person name="Langley C.H."/>
            <person name="Pellegrini M."/>
            <person name="Salzberg S.L."/>
        </authorList>
    </citation>
    <scope>NUCLEOTIDE SEQUENCE [LARGE SCALE GENOMIC DNA]</scope>
    <source>
        <strain evidence="11 12">cv. SW786</strain>
    </source>
</reference>
<dbReference type="InterPro" id="IPR029052">
    <property type="entry name" value="Metallo-depent_PP-like"/>
</dbReference>
<name>A0A7N2R4D7_QUELO</name>
<evidence type="ECO:0000256" key="6">
    <source>
        <dbReference type="ARBA" id="ARBA00023136"/>
    </source>
</evidence>
<accession>A0A7N2R4D7</accession>
<dbReference type="InParanoid" id="A0A7N2R4D7"/>
<evidence type="ECO:0000256" key="7">
    <source>
        <dbReference type="ARBA" id="ARBA00023180"/>
    </source>
</evidence>
<evidence type="ECO:0000256" key="8">
    <source>
        <dbReference type="SAM" id="Coils"/>
    </source>
</evidence>
<dbReference type="Gramene" id="QL05p016929:mrna">
    <property type="protein sequence ID" value="QL05p016929:mrna"/>
    <property type="gene ID" value="QL05p016929"/>
</dbReference>
<feature type="region of interest" description="Disordered" evidence="9">
    <location>
        <begin position="729"/>
        <end position="794"/>
    </location>
</feature>
<dbReference type="Proteomes" id="UP000594261">
    <property type="component" value="Chromosome 5"/>
</dbReference>
<dbReference type="GO" id="GO:0016020">
    <property type="term" value="C:membrane"/>
    <property type="evidence" value="ECO:0007669"/>
    <property type="project" value="UniProtKB-SubCell"/>
</dbReference>
<dbReference type="Pfam" id="PF02485">
    <property type="entry name" value="Branch"/>
    <property type="match status" value="1"/>
</dbReference>